<feature type="domain" description="DHHA1" evidence="2">
    <location>
        <begin position="228"/>
        <end position="319"/>
    </location>
</feature>
<dbReference type="Gene3D" id="3.10.310.30">
    <property type="match status" value="1"/>
</dbReference>
<dbReference type="RefSeq" id="WP_170192323.1">
    <property type="nucleotide sequence ID" value="NZ_JABBNB010000001.1"/>
</dbReference>
<dbReference type="PANTHER" id="PTHR47618">
    <property type="entry name" value="BIFUNCTIONAL OLIGORIBONUCLEASE AND PAP PHOSPHATASE NRNA"/>
    <property type="match status" value="1"/>
</dbReference>
<proteinExistence type="predicted"/>
<evidence type="ECO:0000313" key="3">
    <source>
        <dbReference type="EMBL" id="NMN99834.1"/>
    </source>
</evidence>
<dbReference type="InterPro" id="IPR038763">
    <property type="entry name" value="DHH_sf"/>
</dbReference>
<dbReference type="InterPro" id="IPR001667">
    <property type="entry name" value="DDH_dom"/>
</dbReference>
<dbReference type="Proteomes" id="UP000550729">
    <property type="component" value="Unassembled WGS sequence"/>
</dbReference>
<organism evidence="3 4">
    <name type="scientific">Gordonia asplenii</name>
    <dbReference type="NCBI Taxonomy" id="2725283"/>
    <lineage>
        <taxon>Bacteria</taxon>
        <taxon>Bacillati</taxon>
        <taxon>Actinomycetota</taxon>
        <taxon>Actinomycetes</taxon>
        <taxon>Mycobacteriales</taxon>
        <taxon>Gordoniaceae</taxon>
        <taxon>Gordonia</taxon>
    </lineage>
</organism>
<sequence>MLAPDTAHVIADALRDAGAVTILCHVRPDADTIGSGLALGIALTRLGVDVEVSFPGETPLPGALRGLPGVELLVAQPDVVGHDTVVAVDAASIGRLTCLASYFNDATRSIVIDHHVSNTGFGTIDYVDPGADCTTALVLNVVDRLGVDLDADIATCLYAGLITDTGSFKWARPASLTIAARLLEAGVDGARWSRTLLDSHPFAWLKMVEKVLATATLRSEQFGGRGLVYAVIDADASDGLGWAELESVIDVVRTVVEAEVAVVFKEGTPGEWTVSLRSKSSVDLVPVARALGGGGHHRACGYSARGDRDEVVADLLNTIGSV</sequence>
<accession>A0A848KSI3</accession>
<protein>
    <submittedName>
        <fullName evidence="3">Bifunctional oligoribonuclease/PAP phosphatase NrnA</fullName>
    </submittedName>
</protein>
<reference evidence="3 4" key="1">
    <citation type="submission" date="2020-04" db="EMBL/GenBank/DDBJ databases">
        <title>Gordonia sp. nov. TBRC 11910.</title>
        <authorList>
            <person name="Suriyachadkun C."/>
        </authorList>
    </citation>
    <scope>NUCLEOTIDE SEQUENCE [LARGE SCALE GENOMIC DNA]</scope>
    <source>
        <strain evidence="3 4">TBRC 11910</strain>
    </source>
</reference>
<evidence type="ECO:0000259" key="2">
    <source>
        <dbReference type="Pfam" id="PF02272"/>
    </source>
</evidence>
<keyword evidence="4" id="KW-1185">Reference proteome</keyword>
<dbReference type="PANTHER" id="PTHR47618:SF1">
    <property type="entry name" value="BIFUNCTIONAL OLIGORIBONUCLEASE AND PAP PHOSPHATASE NRNA"/>
    <property type="match status" value="1"/>
</dbReference>
<comment type="caution">
    <text evidence="3">The sequence shown here is derived from an EMBL/GenBank/DDBJ whole genome shotgun (WGS) entry which is preliminary data.</text>
</comment>
<feature type="domain" description="DDH" evidence="1">
    <location>
        <begin position="20"/>
        <end position="160"/>
    </location>
</feature>
<gene>
    <name evidence="3" type="ORF">HH308_01215</name>
</gene>
<dbReference type="GO" id="GO:0003676">
    <property type="term" value="F:nucleic acid binding"/>
    <property type="evidence" value="ECO:0007669"/>
    <property type="project" value="InterPro"/>
</dbReference>
<dbReference type="AlphaFoldDB" id="A0A848KSI3"/>
<dbReference type="Gene3D" id="3.90.1640.10">
    <property type="entry name" value="inorganic pyrophosphatase (n-terminal core)"/>
    <property type="match status" value="1"/>
</dbReference>
<dbReference type="InterPro" id="IPR003156">
    <property type="entry name" value="DHHA1_dom"/>
</dbReference>
<evidence type="ECO:0000313" key="4">
    <source>
        <dbReference type="Proteomes" id="UP000550729"/>
    </source>
</evidence>
<dbReference type="InterPro" id="IPR051319">
    <property type="entry name" value="Oligoribo/pAp-PDE_c-di-AMP_PDE"/>
</dbReference>
<dbReference type="Pfam" id="PF01368">
    <property type="entry name" value="DHH"/>
    <property type="match status" value="1"/>
</dbReference>
<evidence type="ECO:0000259" key="1">
    <source>
        <dbReference type="Pfam" id="PF01368"/>
    </source>
</evidence>
<dbReference type="Pfam" id="PF02272">
    <property type="entry name" value="DHHA1"/>
    <property type="match status" value="1"/>
</dbReference>
<name>A0A848KSI3_9ACTN</name>
<dbReference type="SUPFAM" id="SSF64182">
    <property type="entry name" value="DHH phosphoesterases"/>
    <property type="match status" value="1"/>
</dbReference>
<dbReference type="EMBL" id="JABBNB010000001">
    <property type="protein sequence ID" value="NMN99834.1"/>
    <property type="molecule type" value="Genomic_DNA"/>
</dbReference>